<dbReference type="EMBL" id="CAUYUJ010018655">
    <property type="protein sequence ID" value="CAK0885335.1"/>
    <property type="molecule type" value="Genomic_DNA"/>
</dbReference>
<evidence type="ECO:0000313" key="1">
    <source>
        <dbReference type="EMBL" id="CAK0885335.1"/>
    </source>
</evidence>
<organism evidence="1 2">
    <name type="scientific">Prorocentrum cordatum</name>
    <dbReference type="NCBI Taxonomy" id="2364126"/>
    <lineage>
        <taxon>Eukaryota</taxon>
        <taxon>Sar</taxon>
        <taxon>Alveolata</taxon>
        <taxon>Dinophyceae</taxon>
        <taxon>Prorocentrales</taxon>
        <taxon>Prorocentraceae</taxon>
        <taxon>Prorocentrum</taxon>
    </lineage>
</organism>
<gene>
    <name evidence="1" type="ORF">PCOR1329_LOCUS66968</name>
</gene>
<evidence type="ECO:0000313" key="2">
    <source>
        <dbReference type="Proteomes" id="UP001189429"/>
    </source>
</evidence>
<comment type="caution">
    <text evidence="1">The sequence shown here is derived from an EMBL/GenBank/DDBJ whole genome shotgun (WGS) entry which is preliminary data.</text>
</comment>
<sequence>MLVAQLGRYAEQLQKLDLLDDDAFEKVRSFTKQAVPSARIGIRRRMREAQPGGVETGGEDGGPGFEFSEAELDQFEASLNFNVGHSTGPGSSKAPGLSGHRERVLFRKRRLVANAGPVPCCCRCSLRVVSYEPARALRLYQHAKLLAVAHHDAAAEERYLSSARLAASHRRQRLAAHALTRLAYFYLLRGRHQEALTQASEALTHATDPLAQYIQATQRRGLGLLRTEEDAKFAEEQLAQIAGKLPSQALEEKRQAAWEELNSWRQAAEGGIAACLGMSDAARVLICGFCKIAFGVFPPGLTEDNNNLLGVAGQD</sequence>
<proteinExistence type="predicted"/>
<reference evidence="1" key="1">
    <citation type="submission" date="2023-10" db="EMBL/GenBank/DDBJ databases">
        <authorList>
            <person name="Chen Y."/>
            <person name="Shah S."/>
            <person name="Dougan E. K."/>
            <person name="Thang M."/>
            <person name="Chan C."/>
        </authorList>
    </citation>
    <scope>NUCLEOTIDE SEQUENCE [LARGE SCALE GENOMIC DNA]</scope>
</reference>
<protein>
    <submittedName>
        <fullName evidence="1">Uncharacterized protein</fullName>
    </submittedName>
</protein>
<dbReference type="Proteomes" id="UP001189429">
    <property type="component" value="Unassembled WGS sequence"/>
</dbReference>
<accession>A0ABN9WG17</accession>
<keyword evidence="2" id="KW-1185">Reference proteome</keyword>
<name>A0ABN9WG17_9DINO</name>